<dbReference type="Pfam" id="PF00067">
    <property type="entry name" value="p450"/>
    <property type="match status" value="1"/>
</dbReference>
<evidence type="ECO:0000256" key="3">
    <source>
        <dbReference type="ARBA" id="ARBA00010617"/>
    </source>
</evidence>
<sequence length="540" mass="61833">MLSNASFISLEQPITVTTIFTTIVVLVVSSIVAAYAYELYREYDYARKSKKRGLGKPYTVMNRPFGIFSFLRLMKSSKHNKLLPEIRRGLESVPRLTFRAQNMFTVNIMTQDPENVKSILATDFKSYSTGLRYKQLSPLLGRGIFTSNGDYWKHSRAMLRPQFSRERISHLHLYEKHVQKLLDILKKGPDGITDTGSGSSFNEDDHAGLVDVQNLFLKFTMDTSSEFLFGQSMESLSPHDSILRTSRSEYKSSDFMKAADFCSKTLANRARAGALYFLFNSKEFRNCIKTVHDFVDDVITDTLNKEKKGDDDATSFLEELSLQTRDPIELRSQALNVLLAGRSTTAGLLSFTIYLLVRHKRVFNRLRGTVLEAFGTDEEAITYESIKRCTYLQYVLNEALRIYPLVPLNVRYAIKDTSLPRGGGELEDQPVFVPKGTQIVYPVFMIHRLKQFWGPDAEEFRPERWYENSYHTWDFLPFNGGPRICIGQQFALSEASYVIVRLLQNFKDITTSQDVLDRELLLRASVSTNVYGGVWAKFVQ</sequence>
<dbReference type="GO" id="GO:0020037">
    <property type="term" value="F:heme binding"/>
    <property type="evidence" value="ECO:0007669"/>
    <property type="project" value="InterPro"/>
</dbReference>
<dbReference type="InterPro" id="IPR001128">
    <property type="entry name" value="Cyt_P450"/>
</dbReference>
<proteinExistence type="inferred from homology"/>
<dbReference type="GO" id="GO:0005506">
    <property type="term" value="F:iron ion binding"/>
    <property type="evidence" value="ECO:0007669"/>
    <property type="project" value="InterPro"/>
</dbReference>
<dbReference type="KEGG" id="slb:AWJ20_1260"/>
<dbReference type="SUPFAM" id="SSF48264">
    <property type="entry name" value="Cytochrome P450"/>
    <property type="match status" value="1"/>
</dbReference>
<evidence type="ECO:0000256" key="5">
    <source>
        <dbReference type="ARBA" id="ARBA00022723"/>
    </source>
</evidence>
<dbReference type="AlphaFoldDB" id="A0A167DJG9"/>
<evidence type="ECO:0000256" key="11">
    <source>
        <dbReference type="SAM" id="Phobius"/>
    </source>
</evidence>
<protein>
    <submittedName>
        <fullName evidence="12">Uncharacterized protein</fullName>
    </submittedName>
</protein>
<dbReference type="Proteomes" id="UP000189580">
    <property type="component" value="Chromosome a"/>
</dbReference>
<name>A0A167DJG9_9ASCO</name>
<comment type="cofactor">
    <cofactor evidence="1">
        <name>heme</name>
        <dbReference type="ChEBI" id="CHEBI:30413"/>
    </cofactor>
</comment>
<evidence type="ECO:0000256" key="7">
    <source>
        <dbReference type="ARBA" id="ARBA00023004"/>
    </source>
</evidence>
<dbReference type="RefSeq" id="XP_018735459.1">
    <property type="nucleotide sequence ID" value="XM_018878124.1"/>
</dbReference>
<reference evidence="12 13" key="1">
    <citation type="submission" date="2016-02" db="EMBL/GenBank/DDBJ databases">
        <title>Complete genome sequence and transcriptome regulation of the pentose utilising yeast Sugiyamaella lignohabitans.</title>
        <authorList>
            <person name="Bellasio M."/>
            <person name="Peymann A."/>
            <person name="Valli M."/>
            <person name="Sipitzky M."/>
            <person name="Graf A."/>
            <person name="Sauer M."/>
            <person name="Marx H."/>
            <person name="Mattanovich D."/>
        </authorList>
    </citation>
    <scope>NUCLEOTIDE SEQUENCE [LARGE SCALE GENOMIC DNA]</scope>
    <source>
        <strain evidence="12 13">CBS 10342</strain>
    </source>
</reference>
<feature type="transmembrane region" description="Helical" evidence="11">
    <location>
        <begin position="14"/>
        <end position="37"/>
    </location>
</feature>
<dbReference type="EMBL" id="CP014501">
    <property type="protein sequence ID" value="ANB12982.1"/>
    <property type="molecule type" value="Genomic_DNA"/>
</dbReference>
<comment type="subcellular location">
    <subcellularLocation>
        <location evidence="2">Membrane</location>
    </subcellularLocation>
</comment>
<dbReference type="InterPro" id="IPR002974">
    <property type="entry name" value="Cyt_P450_E_CYP52_ascomycetes"/>
</dbReference>
<dbReference type="OrthoDB" id="1470350at2759"/>
<evidence type="ECO:0000256" key="4">
    <source>
        <dbReference type="ARBA" id="ARBA00022617"/>
    </source>
</evidence>
<dbReference type="PROSITE" id="PS00086">
    <property type="entry name" value="CYTOCHROME_P450"/>
    <property type="match status" value="1"/>
</dbReference>
<evidence type="ECO:0000256" key="8">
    <source>
        <dbReference type="ARBA" id="ARBA00023033"/>
    </source>
</evidence>
<keyword evidence="4 10" id="KW-0349">Heme</keyword>
<dbReference type="GO" id="GO:0016712">
    <property type="term" value="F:oxidoreductase activity, acting on paired donors, with incorporation or reduction of molecular oxygen, reduced flavin or flavoprotein as one donor, and incorporation of one atom of oxygen"/>
    <property type="evidence" value="ECO:0007669"/>
    <property type="project" value="InterPro"/>
</dbReference>
<accession>A0A167DJG9</accession>
<dbReference type="PRINTS" id="PR01239">
    <property type="entry name" value="EP450IICYP52"/>
</dbReference>
<keyword evidence="9 11" id="KW-0472">Membrane</keyword>
<keyword evidence="11" id="KW-0812">Transmembrane</keyword>
<comment type="similarity">
    <text evidence="3 10">Belongs to the cytochrome P450 family.</text>
</comment>
<keyword evidence="8 10" id="KW-0503">Monooxygenase</keyword>
<dbReference type="CDD" id="cd11063">
    <property type="entry name" value="CYP52"/>
    <property type="match status" value="1"/>
</dbReference>
<feature type="transmembrane region" description="Helical" evidence="11">
    <location>
        <begin position="334"/>
        <end position="357"/>
    </location>
</feature>
<organism evidence="12 13">
    <name type="scientific">Sugiyamaella lignohabitans</name>
    <dbReference type="NCBI Taxonomy" id="796027"/>
    <lineage>
        <taxon>Eukaryota</taxon>
        <taxon>Fungi</taxon>
        <taxon>Dikarya</taxon>
        <taxon>Ascomycota</taxon>
        <taxon>Saccharomycotina</taxon>
        <taxon>Dipodascomycetes</taxon>
        <taxon>Dipodascales</taxon>
        <taxon>Trichomonascaceae</taxon>
        <taxon>Sugiyamaella</taxon>
    </lineage>
</organism>
<evidence type="ECO:0000256" key="1">
    <source>
        <dbReference type="ARBA" id="ARBA00001971"/>
    </source>
</evidence>
<keyword evidence="13" id="KW-1185">Reference proteome</keyword>
<dbReference type="PRINTS" id="PR00385">
    <property type="entry name" value="P450"/>
</dbReference>
<dbReference type="InterPro" id="IPR017972">
    <property type="entry name" value="Cyt_P450_CS"/>
</dbReference>
<dbReference type="GeneID" id="30033043"/>
<dbReference type="InterPro" id="IPR047146">
    <property type="entry name" value="Cyt_P450_E_CYP52_fungi"/>
</dbReference>
<gene>
    <name evidence="12" type="ORF">AWJ20_1260</name>
</gene>
<evidence type="ECO:0000256" key="10">
    <source>
        <dbReference type="RuleBase" id="RU000461"/>
    </source>
</evidence>
<dbReference type="PANTHER" id="PTHR24287">
    <property type="entry name" value="P450, PUTATIVE (EUROFUNG)-RELATED"/>
    <property type="match status" value="1"/>
</dbReference>
<dbReference type="InterPro" id="IPR036396">
    <property type="entry name" value="Cyt_P450_sf"/>
</dbReference>
<evidence type="ECO:0000256" key="2">
    <source>
        <dbReference type="ARBA" id="ARBA00004370"/>
    </source>
</evidence>
<keyword evidence="7 10" id="KW-0408">Iron</keyword>
<dbReference type="GO" id="GO:0016020">
    <property type="term" value="C:membrane"/>
    <property type="evidence" value="ECO:0007669"/>
    <property type="project" value="UniProtKB-SubCell"/>
</dbReference>
<evidence type="ECO:0000313" key="13">
    <source>
        <dbReference type="Proteomes" id="UP000189580"/>
    </source>
</evidence>
<dbReference type="PANTHER" id="PTHR24287:SF1">
    <property type="entry name" value="P450, PUTATIVE (EUROFUNG)-RELATED"/>
    <property type="match status" value="1"/>
</dbReference>
<dbReference type="Gene3D" id="1.10.630.10">
    <property type="entry name" value="Cytochrome P450"/>
    <property type="match status" value="1"/>
</dbReference>
<evidence type="ECO:0000256" key="9">
    <source>
        <dbReference type="ARBA" id="ARBA00023136"/>
    </source>
</evidence>
<keyword evidence="5 10" id="KW-0479">Metal-binding</keyword>
<evidence type="ECO:0000256" key="6">
    <source>
        <dbReference type="ARBA" id="ARBA00023002"/>
    </source>
</evidence>
<evidence type="ECO:0000313" key="12">
    <source>
        <dbReference type="EMBL" id="ANB12982.1"/>
    </source>
</evidence>
<keyword evidence="6 10" id="KW-0560">Oxidoreductase</keyword>
<keyword evidence="11" id="KW-1133">Transmembrane helix</keyword>